<dbReference type="AlphaFoldDB" id="A0A1B8AJM1"/>
<dbReference type="Pfam" id="PF00097">
    <property type="entry name" value="zf-C3HC4"/>
    <property type="match status" value="1"/>
</dbReference>
<gene>
    <name evidence="7" type="ORF">FPOA_07112</name>
</gene>
<dbReference type="Gene3D" id="3.30.40.10">
    <property type="entry name" value="Zinc/RING finger domain, C3HC4 (zinc finger)"/>
    <property type="match status" value="1"/>
</dbReference>
<dbReference type="EMBL" id="LYXU01000003">
    <property type="protein sequence ID" value="OBS20772.1"/>
    <property type="molecule type" value="Genomic_DNA"/>
</dbReference>
<keyword evidence="1" id="KW-0479">Metal-binding</keyword>
<comment type="caution">
    <text evidence="7">The sequence shown here is derived from an EMBL/GenBank/DDBJ whole genome shotgun (WGS) entry which is preliminary data.</text>
</comment>
<feature type="domain" description="RING-type" evidence="6">
    <location>
        <begin position="50"/>
        <end position="106"/>
    </location>
</feature>
<feature type="region of interest" description="Disordered" evidence="5">
    <location>
        <begin position="1"/>
        <end position="25"/>
    </location>
</feature>
<dbReference type="Proteomes" id="UP000091967">
    <property type="component" value="Unassembled WGS sequence"/>
</dbReference>
<protein>
    <recommendedName>
        <fullName evidence="6">RING-type domain-containing protein</fullName>
    </recommendedName>
</protein>
<proteinExistence type="predicted"/>
<evidence type="ECO:0000256" key="4">
    <source>
        <dbReference type="PROSITE-ProRule" id="PRU00175"/>
    </source>
</evidence>
<dbReference type="InterPro" id="IPR001841">
    <property type="entry name" value="Znf_RING"/>
</dbReference>
<evidence type="ECO:0000256" key="1">
    <source>
        <dbReference type="ARBA" id="ARBA00022723"/>
    </source>
</evidence>
<dbReference type="GO" id="GO:0008270">
    <property type="term" value="F:zinc ion binding"/>
    <property type="evidence" value="ECO:0007669"/>
    <property type="project" value="UniProtKB-KW"/>
</dbReference>
<evidence type="ECO:0000256" key="5">
    <source>
        <dbReference type="SAM" id="MobiDB-lite"/>
    </source>
</evidence>
<dbReference type="STRING" id="36050.A0A1B8AJM1"/>
<evidence type="ECO:0000313" key="7">
    <source>
        <dbReference type="EMBL" id="OBS20772.1"/>
    </source>
</evidence>
<accession>A0A1B8AJM1</accession>
<organism evidence="7 8">
    <name type="scientific">Fusarium poae</name>
    <dbReference type="NCBI Taxonomy" id="36050"/>
    <lineage>
        <taxon>Eukaryota</taxon>
        <taxon>Fungi</taxon>
        <taxon>Dikarya</taxon>
        <taxon>Ascomycota</taxon>
        <taxon>Pezizomycotina</taxon>
        <taxon>Sordariomycetes</taxon>
        <taxon>Hypocreomycetidae</taxon>
        <taxon>Hypocreales</taxon>
        <taxon>Nectriaceae</taxon>
        <taxon>Fusarium</taxon>
    </lineage>
</organism>
<sequence length="184" mass="20921">MPTHDSPTTSDATNNECDAQRTPKNTTWWPPLKEALLSGELKPEDLEVQCPICLERCTVLDHEYELLGYQHAASIYACGHIFGNMCMRKRLYHVIVEREEVTCPLCLECLQHPQCGHPNLGHIIPLEKERTSSVPEILSRGGTLEPNCQFCWLADLAKKLKRKLCSLHDGDFDDRIKVKVKVNI</sequence>
<reference evidence="7 8" key="1">
    <citation type="submission" date="2016-06" db="EMBL/GenBank/DDBJ databases">
        <title>Living apart together: crosstalk between the core and supernumerary genomes in a fungal plant pathogen.</title>
        <authorList>
            <person name="Vanheule A."/>
            <person name="Audenaert K."/>
            <person name="Warris S."/>
            <person name="Van De Geest H."/>
            <person name="Schijlen E."/>
            <person name="Hofte M."/>
            <person name="De Saeger S."/>
            <person name="Haesaert G."/>
            <person name="Waalwijk C."/>
            <person name="Van Der Lee T."/>
        </authorList>
    </citation>
    <scope>NUCLEOTIDE SEQUENCE [LARGE SCALE GENOMIC DNA]</scope>
    <source>
        <strain evidence="7 8">2516</strain>
    </source>
</reference>
<dbReference type="InterPro" id="IPR013083">
    <property type="entry name" value="Znf_RING/FYVE/PHD"/>
</dbReference>
<evidence type="ECO:0000313" key="8">
    <source>
        <dbReference type="Proteomes" id="UP000091967"/>
    </source>
</evidence>
<evidence type="ECO:0000259" key="6">
    <source>
        <dbReference type="PROSITE" id="PS50089"/>
    </source>
</evidence>
<name>A0A1B8AJM1_FUSPO</name>
<evidence type="ECO:0000256" key="3">
    <source>
        <dbReference type="ARBA" id="ARBA00022833"/>
    </source>
</evidence>
<evidence type="ECO:0000256" key="2">
    <source>
        <dbReference type="ARBA" id="ARBA00022771"/>
    </source>
</evidence>
<keyword evidence="3" id="KW-0862">Zinc</keyword>
<keyword evidence="8" id="KW-1185">Reference proteome</keyword>
<dbReference type="PROSITE" id="PS50089">
    <property type="entry name" value="ZF_RING_2"/>
    <property type="match status" value="1"/>
</dbReference>
<dbReference type="InterPro" id="IPR018957">
    <property type="entry name" value="Znf_C3HC4_RING-type"/>
</dbReference>
<keyword evidence="2 4" id="KW-0863">Zinc-finger</keyword>
<dbReference type="SUPFAM" id="SSF57850">
    <property type="entry name" value="RING/U-box"/>
    <property type="match status" value="1"/>
</dbReference>